<name>A0ABQ6S2H2_9BACT</name>
<organism evidence="1 2">
    <name type="scientific">Alistipes finegoldii</name>
    <dbReference type="NCBI Taxonomy" id="214856"/>
    <lineage>
        <taxon>Bacteria</taxon>
        <taxon>Pseudomonadati</taxon>
        <taxon>Bacteroidota</taxon>
        <taxon>Bacteroidia</taxon>
        <taxon>Bacteroidales</taxon>
        <taxon>Rikenellaceae</taxon>
        <taxon>Alistipes</taxon>
    </lineage>
</organism>
<proteinExistence type="predicted"/>
<keyword evidence="2" id="KW-1185">Reference proteome</keyword>
<evidence type="ECO:0000313" key="2">
    <source>
        <dbReference type="Proteomes" id="UP000324870"/>
    </source>
</evidence>
<dbReference type="EMBL" id="VVND01000015">
    <property type="protein sequence ID" value="KAA3158823.1"/>
    <property type="molecule type" value="Genomic_DNA"/>
</dbReference>
<accession>A0ABQ6S2H2</accession>
<protein>
    <submittedName>
        <fullName evidence="1">Uncharacterized protein</fullName>
    </submittedName>
</protein>
<reference evidence="1 2" key="1">
    <citation type="journal article" date="2019" name="Nat. Med.">
        <title>A library of human gut bacterial isolates paired with longitudinal multiomics data enables mechanistic microbiome research.</title>
        <authorList>
            <person name="Poyet M."/>
            <person name="Groussin M."/>
            <person name="Gibbons S.M."/>
            <person name="Avila-Pacheco J."/>
            <person name="Jiang X."/>
            <person name="Kearney S.M."/>
            <person name="Perrotta A.R."/>
            <person name="Berdy B."/>
            <person name="Zhao S."/>
            <person name="Lieberman T.D."/>
            <person name="Swanson P.K."/>
            <person name="Smith M."/>
            <person name="Roesemann S."/>
            <person name="Alexander J.E."/>
            <person name="Rich S.A."/>
            <person name="Livny J."/>
            <person name="Vlamakis H."/>
            <person name="Clish C."/>
            <person name="Bullock K."/>
            <person name="Deik A."/>
            <person name="Scott J."/>
            <person name="Pierce K.A."/>
            <person name="Xavier R.J."/>
            <person name="Alm E.J."/>
        </authorList>
    </citation>
    <scope>NUCLEOTIDE SEQUENCE [LARGE SCALE GENOMIC DNA]</scope>
    <source>
        <strain evidence="1 2">BIOML-A1</strain>
    </source>
</reference>
<evidence type="ECO:0000313" key="1">
    <source>
        <dbReference type="EMBL" id="KAA3158823.1"/>
    </source>
</evidence>
<dbReference type="Proteomes" id="UP000324870">
    <property type="component" value="Unassembled WGS sequence"/>
</dbReference>
<comment type="caution">
    <text evidence="1">The sequence shown here is derived from an EMBL/GenBank/DDBJ whole genome shotgun (WGS) entry which is preliminary data.</text>
</comment>
<dbReference type="RefSeq" id="WP_130063269.1">
    <property type="nucleotide sequence ID" value="NZ_RCXA01000018.1"/>
</dbReference>
<sequence length="63" mass="7226">MAEIFGGPAFWNGKWHLMVDAIWQDNGCPIREKMVLKFDTEEEAGRVKIGTIAKDKTLYELVK</sequence>
<gene>
    <name evidence="1" type="ORF">F2A26_09790</name>
</gene>